<protein>
    <recommendedName>
        <fullName evidence="4">WD40 repeat-containing protein SMU1</fullName>
    </recommendedName>
</protein>
<feature type="compositionally biased region" description="Basic residues" evidence="6">
    <location>
        <begin position="1"/>
        <end position="10"/>
    </location>
</feature>
<gene>
    <name evidence="9" type="ORF">D9757_012930</name>
</gene>
<feature type="repeat" description="WD" evidence="5">
    <location>
        <begin position="980"/>
        <end position="1021"/>
    </location>
</feature>
<dbReference type="PROSITE" id="PS00678">
    <property type="entry name" value="WD_REPEATS_1"/>
    <property type="match status" value="17"/>
</dbReference>
<dbReference type="InterPro" id="IPR015943">
    <property type="entry name" value="WD40/YVTN_repeat-like_dom_sf"/>
</dbReference>
<feature type="repeat" description="WD" evidence="5">
    <location>
        <begin position="1152"/>
        <end position="1193"/>
    </location>
</feature>
<feature type="repeat" description="WD" evidence="5">
    <location>
        <begin position="894"/>
        <end position="935"/>
    </location>
</feature>
<evidence type="ECO:0000256" key="3">
    <source>
        <dbReference type="ARBA" id="ARBA00022737"/>
    </source>
</evidence>
<dbReference type="InterPro" id="IPR019775">
    <property type="entry name" value="WD40_repeat_CS"/>
</dbReference>
<name>A0A8H5GJN6_9AGAR</name>
<evidence type="ECO:0000256" key="5">
    <source>
        <dbReference type="PROSITE-ProRule" id="PRU00221"/>
    </source>
</evidence>
<evidence type="ECO:0000256" key="6">
    <source>
        <dbReference type="SAM" id="MobiDB-lite"/>
    </source>
</evidence>
<sequence>MKKFFKKLVPRRPASAPPNLPEQVHPSPQAPEPGPPKGSRDVVMVQGNASQGKDGESQEGVPQVIPIHTPAPKKGSLNVAELQVDPSNAPSPSMTGPAVFGGASNFRIDGMPNFNAAGNNIYQNVINFNYEKEKENLNKKLKEKLNPIINPVKKQIYCAEGTRLQLLDDITQWVLKPDNHYVAWIYGLAGSGKSAVAVSLAERLREMDGQVTLALTFHCVKGQETSNTFQLVPTICYYLAQCVPQYAKALVDVFDKDASLHAGSIPIKEQLSRFLKPLYRIDQAQNAASTIIIIDGLDEWGTPEDQSILLENLYSHLQKIGGIYIVVTSRREQAIARAMSNSSIVQSFDLTGSYPADKDIAKFFEMRLGANTAHGISGHDIDALTKQAGNLFIWASTAVNYLKIQYSLKAGVETLLKSKDKTARDNIENPHSDLYDLYAAVLHNLPRLKSTFGIPLFHLVIGLIISAYEPFTVKALTKMLEQQSQVAIDYSMVDGMINDLPAVLSTSNGQILYHLSLAEFLSSEQCPTQYRISHEGSHEVLGSICLNMMMNELKFNICNLETSSIRNSEVLNLEERIDQQISPQLQYSVRWWGYHAEQGNCLEEMRTGIQSFTSGSHLIYWMECMSLLKKVTEIKVNARKVAAWLRKHKLSRVVLIMKEVERFTDVFSIPLNESTPHLYTSGCAMTPMTSILRKGKSKWNHSGVKVERSGGMEIQWEKTLNLIHVGSEVHSVAVSPNGDQVVSGSNDNTVRIWKVQTGQQIGDPLHGHTDSVTSVAFSPDGQQVVSGSDDKTVRIWNVQTGQQIGDPLHGHTSRVTSVAFSPEGQQVVSGSYDKTVRIWNVQTGQQIGDPLHGHTSKVTSVAFSPDGQQVVSGSWDHTVRIWNVQTGQQIGDPLHGHTDGVTSVAFSPDGQQVVSGSWDHTVRIWNVQTGQQIGDPLHGHTDGVTSVAFSPDGQQVVSGSWDHTVRIWNVQTGQQIGDPLHGHTSKVTSVAFSPDGQQVVSGSWDHTVRIWNVQTGQQIGDPLHGHTNFVTSVAFSPDGHQVVSGSWDQTVRIWNVQTGQQIGDPLHGHTSGVMSVAFSCDGQQVVSGSYDETVRIWNVQRGQQIGDPLHGHTSFVTSVAFSPDGQQVVSGSDDKRVRIWNVQTGHQIGNPLHGHTRGVTSVAFSPDGQQVVSGSGDQTVRIWNVQTGQQIGDPLHGHTDGVTSVAFSPDGQQVVSGSWDHTVRIWNVQTGQQIGDPLHGHTDGVTSVAFSPDGQQVVSGSDDKRVRIWNVQTGHQIGNPLHGHTRGVTSVAFSPDGQQVVSGSNDETVRIWNVQTGQQIGDPLHGHTSLLTSVAFSPDGQQVVSGSGDQTVRIWNVQTGQQIGDPLHGHTNFVTSVAFSPDGQRVVSGSDDKTVRIWNVQTGQQIGDPLHGHTNWVTSVAFSPDGQQVVSGSNDETVRIWNVQTGQQIGDKLHGYPSVVVSSFSPDGQQVVSGSHDNTARIWNVQADQQSGLPPNSPNSNALPAVSSSNPYHPVDNSLQLPPAISHGYITLQGWLCSDNNELLLWILPWMVPGFRDKRQVLTISPDALNCAISVNWDLFVYGSSWAQCWNPRLSSDDS</sequence>
<feature type="domain" description="EML-like second beta-propeller" evidence="7">
    <location>
        <begin position="1247"/>
        <end position="1406"/>
    </location>
</feature>
<feature type="repeat" description="WD" evidence="5">
    <location>
        <begin position="1023"/>
        <end position="1064"/>
    </location>
</feature>
<feature type="repeat" description="WD" evidence="5">
    <location>
        <begin position="1410"/>
        <end position="1451"/>
    </location>
</feature>
<dbReference type="PANTHER" id="PTHR22848">
    <property type="entry name" value="WD40 REPEAT PROTEIN"/>
    <property type="match status" value="1"/>
</dbReference>
<comment type="subcellular location">
    <subcellularLocation>
        <location evidence="1">Nucleus speckle</location>
    </subcellularLocation>
</comment>
<reference evidence="9 10" key="1">
    <citation type="journal article" date="2020" name="ISME J.">
        <title>Uncovering the hidden diversity of litter-decomposition mechanisms in mushroom-forming fungi.</title>
        <authorList>
            <person name="Floudas D."/>
            <person name="Bentzer J."/>
            <person name="Ahren D."/>
            <person name="Johansson T."/>
            <person name="Persson P."/>
            <person name="Tunlid A."/>
        </authorList>
    </citation>
    <scope>NUCLEOTIDE SEQUENCE [LARGE SCALE GENOMIC DNA]</scope>
    <source>
        <strain evidence="9 10">CBS 406.79</strain>
    </source>
</reference>
<dbReference type="InterPro" id="IPR056884">
    <property type="entry name" value="NPHP3-like_N"/>
</dbReference>
<comment type="caution">
    <text evidence="9">The sequence shown here is derived from an EMBL/GenBank/DDBJ whole genome shotgun (WGS) entry which is preliminary data.</text>
</comment>
<feature type="repeat" description="WD" evidence="5">
    <location>
        <begin position="1281"/>
        <end position="1322"/>
    </location>
</feature>
<feature type="domain" description="Nephrocystin 3-like N-terminal" evidence="8">
    <location>
        <begin position="169"/>
        <end position="330"/>
    </location>
</feature>
<feature type="repeat" description="WD" evidence="5">
    <location>
        <begin position="1463"/>
        <end position="1493"/>
    </location>
</feature>
<feature type="repeat" description="WD" evidence="5">
    <location>
        <begin position="729"/>
        <end position="763"/>
    </location>
</feature>
<feature type="region of interest" description="Disordered" evidence="6">
    <location>
        <begin position="1"/>
        <end position="74"/>
    </location>
</feature>
<proteinExistence type="predicted"/>
<dbReference type="SUPFAM" id="SSF50978">
    <property type="entry name" value="WD40 repeat-like"/>
    <property type="match status" value="4"/>
</dbReference>
<feature type="repeat" description="WD" evidence="5">
    <location>
        <begin position="808"/>
        <end position="849"/>
    </location>
</feature>
<feature type="repeat" description="WD" evidence="5">
    <location>
        <begin position="1109"/>
        <end position="1150"/>
    </location>
</feature>
<dbReference type="InterPro" id="IPR036322">
    <property type="entry name" value="WD40_repeat_dom_sf"/>
</dbReference>
<feature type="compositionally biased region" description="Low complexity" evidence="6">
    <location>
        <begin position="1498"/>
        <end position="1511"/>
    </location>
</feature>
<feature type="repeat" description="WD" evidence="5">
    <location>
        <begin position="1367"/>
        <end position="1408"/>
    </location>
</feature>
<accession>A0A8H5GJN6</accession>
<dbReference type="Pfam" id="PF00400">
    <property type="entry name" value="WD40"/>
    <property type="match status" value="14"/>
</dbReference>
<dbReference type="Gene3D" id="3.40.50.300">
    <property type="entry name" value="P-loop containing nucleotide triphosphate hydrolases"/>
    <property type="match status" value="1"/>
</dbReference>
<evidence type="ECO:0000256" key="2">
    <source>
        <dbReference type="ARBA" id="ARBA00022574"/>
    </source>
</evidence>
<dbReference type="InterPro" id="IPR055442">
    <property type="entry name" value="Beta-prop_EML-like_2nd"/>
</dbReference>
<dbReference type="Pfam" id="PF23414">
    <property type="entry name" value="Beta-prop_EML_2"/>
    <property type="match status" value="1"/>
</dbReference>
<evidence type="ECO:0000313" key="9">
    <source>
        <dbReference type="EMBL" id="KAF5366334.1"/>
    </source>
</evidence>
<feature type="repeat" description="WD" evidence="5">
    <location>
        <begin position="1066"/>
        <end position="1107"/>
    </location>
</feature>
<dbReference type="GO" id="GO:0016607">
    <property type="term" value="C:nuclear speck"/>
    <property type="evidence" value="ECO:0007669"/>
    <property type="project" value="UniProtKB-SubCell"/>
</dbReference>
<dbReference type="SUPFAM" id="SSF52540">
    <property type="entry name" value="P-loop containing nucleoside triphosphate hydrolases"/>
    <property type="match status" value="1"/>
</dbReference>
<dbReference type="InterPro" id="IPR001680">
    <property type="entry name" value="WD40_rpt"/>
</dbReference>
<evidence type="ECO:0000313" key="10">
    <source>
        <dbReference type="Proteomes" id="UP000518752"/>
    </source>
</evidence>
<dbReference type="PRINTS" id="PR00320">
    <property type="entry name" value="GPROTEINBRPT"/>
</dbReference>
<dbReference type="CDD" id="cd00200">
    <property type="entry name" value="WD40"/>
    <property type="match status" value="3"/>
</dbReference>
<dbReference type="Pfam" id="PF24883">
    <property type="entry name" value="NPHP3_N"/>
    <property type="match status" value="1"/>
</dbReference>
<dbReference type="Proteomes" id="UP000518752">
    <property type="component" value="Unassembled WGS sequence"/>
</dbReference>
<dbReference type="SMART" id="SM00320">
    <property type="entry name" value="WD40"/>
    <property type="match status" value="18"/>
</dbReference>
<evidence type="ECO:0000259" key="7">
    <source>
        <dbReference type="Pfam" id="PF23414"/>
    </source>
</evidence>
<evidence type="ECO:0000256" key="1">
    <source>
        <dbReference type="ARBA" id="ARBA00004324"/>
    </source>
</evidence>
<dbReference type="PROSITE" id="PS50082">
    <property type="entry name" value="WD_REPEATS_2"/>
    <property type="match status" value="18"/>
</dbReference>
<keyword evidence="10" id="KW-1185">Reference proteome</keyword>
<organism evidence="9 10">
    <name type="scientific">Collybiopsis confluens</name>
    <dbReference type="NCBI Taxonomy" id="2823264"/>
    <lineage>
        <taxon>Eukaryota</taxon>
        <taxon>Fungi</taxon>
        <taxon>Dikarya</taxon>
        <taxon>Basidiomycota</taxon>
        <taxon>Agaricomycotina</taxon>
        <taxon>Agaricomycetes</taxon>
        <taxon>Agaricomycetidae</taxon>
        <taxon>Agaricales</taxon>
        <taxon>Marasmiineae</taxon>
        <taxon>Omphalotaceae</taxon>
        <taxon>Collybiopsis</taxon>
    </lineage>
</organism>
<feature type="region of interest" description="Disordered" evidence="6">
    <location>
        <begin position="1489"/>
        <end position="1511"/>
    </location>
</feature>
<feature type="repeat" description="WD" evidence="5">
    <location>
        <begin position="1195"/>
        <end position="1236"/>
    </location>
</feature>
<evidence type="ECO:0000256" key="4">
    <source>
        <dbReference type="ARBA" id="ARBA00026184"/>
    </source>
</evidence>
<keyword evidence="2 5" id="KW-0853">WD repeat</keyword>
<feature type="repeat" description="WD" evidence="5">
    <location>
        <begin position="1324"/>
        <end position="1365"/>
    </location>
</feature>
<evidence type="ECO:0000259" key="8">
    <source>
        <dbReference type="Pfam" id="PF24883"/>
    </source>
</evidence>
<feature type="repeat" description="WD" evidence="5">
    <location>
        <begin position="765"/>
        <end position="806"/>
    </location>
</feature>
<feature type="repeat" description="WD" evidence="5">
    <location>
        <begin position="851"/>
        <end position="892"/>
    </location>
</feature>
<dbReference type="PROSITE" id="PS50294">
    <property type="entry name" value="WD_REPEATS_REGION"/>
    <property type="match status" value="17"/>
</dbReference>
<dbReference type="InterPro" id="IPR020472">
    <property type="entry name" value="WD40_PAC1"/>
</dbReference>
<dbReference type="InterPro" id="IPR027417">
    <property type="entry name" value="P-loop_NTPase"/>
</dbReference>
<dbReference type="GO" id="GO:0000398">
    <property type="term" value="P:mRNA splicing, via spliceosome"/>
    <property type="evidence" value="ECO:0007669"/>
    <property type="project" value="InterPro"/>
</dbReference>
<dbReference type="InterPro" id="IPR045184">
    <property type="entry name" value="SMU1"/>
</dbReference>
<keyword evidence="3" id="KW-0677">Repeat</keyword>
<dbReference type="OrthoDB" id="538223at2759"/>
<dbReference type="Gene3D" id="2.130.10.10">
    <property type="entry name" value="YVTN repeat-like/Quinoprotein amine dehydrogenase"/>
    <property type="match status" value="9"/>
</dbReference>
<feature type="repeat" description="WD" evidence="5">
    <location>
        <begin position="1238"/>
        <end position="1279"/>
    </location>
</feature>
<dbReference type="EMBL" id="JAACJN010000155">
    <property type="protein sequence ID" value="KAF5366334.1"/>
    <property type="molecule type" value="Genomic_DNA"/>
</dbReference>
<feature type="repeat" description="WD" evidence="5">
    <location>
        <begin position="937"/>
        <end position="978"/>
    </location>
</feature>